<gene>
    <name evidence="5" type="ORF">GCM10022395_34740</name>
</gene>
<dbReference type="PROSITE" id="PS50932">
    <property type="entry name" value="HTH_LACI_2"/>
    <property type="match status" value="1"/>
</dbReference>
<evidence type="ECO:0000313" key="5">
    <source>
        <dbReference type="EMBL" id="GAA3583707.1"/>
    </source>
</evidence>
<dbReference type="InterPro" id="IPR010982">
    <property type="entry name" value="Lambda_DNA-bd_dom_sf"/>
</dbReference>
<evidence type="ECO:0000256" key="3">
    <source>
        <dbReference type="ARBA" id="ARBA00023163"/>
    </source>
</evidence>
<dbReference type="Proteomes" id="UP001500954">
    <property type="component" value="Unassembled WGS sequence"/>
</dbReference>
<dbReference type="PROSITE" id="PS00356">
    <property type="entry name" value="HTH_LACI_1"/>
    <property type="match status" value="1"/>
</dbReference>
<evidence type="ECO:0000256" key="2">
    <source>
        <dbReference type="ARBA" id="ARBA00023125"/>
    </source>
</evidence>
<proteinExistence type="predicted"/>
<sequence length="356" mass="40843">MKKYTIKDIAIMAGVSKGTVDRVIHNRGKVSPTALAKINAILQQIDYKPNLLARNLKNNKTYNICVLMPDPSIDPYWAPCLEGIEEAFEEYAPFGITLDMLFFNPFDKTSFENQADAVLQKNCDGIVLAPLFQKESLAFLKTCEQQNIEYFLFNNDIRDTKPQRFIGQDLYLSGRVAAKLMHTILRNNSKIAIVHIDEVFKNARHMQDKEKGFRSYFEDLNNNSFEIETFKLKHRNTNNLKKSVKYFIDMHPDISGIFVTNSKVHLLAALLNTQSQKRHVIGYDLITENIQYLNSGSIDFLINQNPKEQAQLSFSGLADYLLYSKDTPKQNLLPIDIVNSENVKSYLKDEDELDPQ</sequence>
<reference evidence="6" key="1">
    <citation type="journal article" date="2019" name="Int. J. Syst. Evol. Microbiol.">
        <title>The Global Catalogue of Microorganisms (GCM) 10K type strain sequencing project: providing services to taxonomists for standard genome sequencing and annotation.</title>
        <authorList>
            <consortium name="The Broad Institute Genomics Platform"/>
            <consortium name="The Broad Institute Genome Sequencing Center for Infectious Disease"/>
            <person name="Wu L."/>
            <person name="Ma J."/>
        </authorList>
    </citation>
    <scope>NUCLEOTIDE SEQUENCE [LARGE SCALE GENOMIC DNA]</scope>
    <source>
        <strain evidence="6">JCM 17111</strain>
    </source>
</reference>
<dbReference type="SUPFAM" id="SSF47413">
    <property type="entry name" value="lambda repressor-like DNA-binding domains"/>
    <property type="match status" value="1"/>
</dbReference>
<dbReference type="InterPro" id="IPR025997">
    <property type="entry name" value="SBP_2_dom"/>
</dbReference>
<protein>
    <submittedName>
        <fullName evidence="5">LacI family DNA-binding transcriptional regulator</fullName>
    </submittedName>
</protein>
<dbReference type="PANTHER" id="PTHR30146">
    <property type="entry name" value="LACI-RELATED TRANSCRIPTIONAL REPRESSOR"/>
    <property type="match status" value="1"/>
</dbReference>
<dbReference type="PANTHER" id="PTHR30146:SF144">
    <property type="entry name" value="LACI-FAMILY TRANSCRIPTION REGULATOR"/>
    <property type="match status" value="1"/>
</dbReference>
<evidence type="ECO:0000313" key="6">
    <source>
        <dbReference type="Proteomes" id="UP001500954"/>
    </source>
</evidence>
<name>A0ABP6YH74_9FLAO</name>
<dbReference type="RefSeq" id="WP_345007699.1">
    <property type="nucleotide sequence ID" value="NZ_BAABCY010000099.1"/>
</dbReference>
<dbReference type="SUPFAM" id="SSF53822">
    <property type="entry name" value="Periplasmic binding protein-like I"/>
    <property type="match status" value="1"/>
</dbReference>
<evidence type="ECO:0000256" key="1">
    <source>
        <dbReference type="ARBA" id="ARBA00023015"/>
    </source>
</evidence>
<dbReference type="Gene3D" id="3.40.50.2300">
    <property type="match status" value="2"/>
</dbReference>
<dbReference type="CDD" id="cd01392">
    <property type="entry name" value="HTH_LacI"/>
    <property type="match status" value="1"/>
</dbReference>
<dbReference type="InterPro" id="IPR000843">
    <property type="entry name" value="HTH_LacI"/>
</dbReference>
<dbReference type="Pfam" id="PF00356">
    <property type="entry name" value="LacI"/>
    <property type="match status" value="1"/>
</dbReference>
<keyword evidence="3" id="KW-0804">Transcription</keyword>
<dbReference type="GO" id="GO:0003677">
    <property type="term" value="F:DNA binding"/>
    <property type="evidence" value="ECO:0007669"/>
    <property type="project" value="UniProtKB-KW"/>
</dbReference>
<dbReference type="SMART" id="SM00354">
    <property type="entry name" value="HTH_LACI"/>
    <property type="match status" value="1"/>
</dbReference>
<dbReference type="EMBL" id="BAABCY010000099">
    <property type="protein sequence ID" value="GAA3583707.1"/>
    <property type="molecule type" value="Genomic_DNA"/>
</dbReference>
<dbReference type="Gene3D" id="1.10.260.40">
    <property type="entry name" value="lambda repressor-like DNA-binding domains"/>
    <property type="match status" value="1"/>
</dbReference>
<evidence type="ECO:0000259" key="4">
    <source>
        <dbReference type="PROSITE" id="PS50932"/>
    </source>
</evidence>
<accession>A0ABP6YH74</accession>
<dbReference type="CDD" id="cd06307">
    <property type="entry name" value="PBP1_sugar_binding"/>
    <property type="match status" value="1"/>
</dbReference>
<keyword evidence="1" id="KW-0805">Transcription regulation</keyword>
<organism evidence="5 6">
    <name type="scientific">Snuella lapsa</name>
    <dbReference type="NCBI Taxonomy" id="870481"/>
    <lineage>
        <taxon>Bacteria</taxon>
        <taxon>Pseudomonadati</taxon>
        <taxon>Bacteroidota</taxon>
        <taxon>Flavobacteriia</taxon>
        <taxon>Flavobacteriales</taxon>
        <taxon>Flavobacteriaceae</taxon>
        <taxon>Snuella</taxon>
    </lineage>
</organism>
<keyword evidence="2 5" id="KW-0238">DNA-binding</keyword>
<feature type="domain" description="HTH lacI-type" evidence="4">
    <location>
        <begin position="4"/>
        <end position="58"/>
    </location>
</feature>
<keyword evidence="6" id="KW-1185">Reference proteome</keyword>
<dbReference type="Pfam" id="PF13407">
    <property type="entry name" value="Peripla_BP_4"/>
    <property type="match status" value="1"/>
</dbReference>
<comment type="caution">
    <text evidence="5">The sequence shown here is derived from an EMBL/GenBank/DDBJ whole genome shotgun (WGS) entry which is preliminary data.</text>
</comment>
<dbReference type="InterPro" id="IPR028082">
    <property type="entry name" value="Peripla_BP_I"/>
</dbReference>